<reference evidence="3" key="1">
    <citation type="submission" date="2016-10" db="EMBL/GenBank/DDBJ databases">
        <authorList>
            <person name="Varghese N."/>
            <person name="Submissions S."/>
        </authorList>
    </citation>
    <scope>NUCLEOTIDE SEQUENCE [LARGE SCALE GENOMIC DNA]</scope>
    <source>
        <strain evidence="3">CGMCC 1.11101</strain>
    </source>
</reference>
<dbReference type="EMBL" id="FOVM01000007">
    <property type="protein sequence ID" value="SFN89057.1"/>
    <property type="molecule type" value="Genomic_DNA"/>
</dbReference>
<organism evidence="2 3">
    <name type="scientific">Mycetocola miduiensis</name>
    <dbReference type="NCBI Taxonomy" id="995034"/>
    <lineage>
        <taxon>Bacteria</taxon>
        <taxon>Bacillati</taxon>
        <taxon>Actinomycetota</taxon>
        <taxon>Actinomycetes</taxon>
        <taxon>Micrococcales</taxon>
        <taxon>Microbacteriaceae</taxon>
        <taxon>Mycetocola</taxon>
    </lineage>
</organism>
<protein>
    <submittedName>
        <fullName evidence="2">Uncharacterized protein</fullName>
    </submittedName>
</protein>
<dbReference type="RefSeq" id="WP_143095071.1">
    <property type="nucleotide sequence ID" value="NZ_FOVM01000007.1"/>
</dbReference>
<dbReference type="OrthoDB" id="3695445at2"/>
<evidence type="ECO:0000313" key="2">
    <source>
        <dbReference type="EMBL" id="SFN89057.1"/>
    </source>
</evidence>
<name>A0A1I5CQ51_9MICO</name>
<proteinExistence type="predicted"/>
<sequence length="127" mass="14121">MGVKTAAAFSHYGYPQPLQRIAELLEIRLDSAPGDVGFELHARLREGADVSAVVGDQPPSSRRSRVHTRRRMPAGAHKSVTRTEVTRGIRHCTLKSIRPSVSLKGKKMRAVVYEERRIHGSVTWPAN</sequence>
<evidence type="ECO:0000256" key="1">
    <source>
        <dbReference type="SAM" id="MobiDB-lite"/>
    </source>
</evidence>
<dbReference type="Proteomes" id="UP000198867">
    <property type="component" value="Unassembled WGS sequence"/>
</dbReference>
<dbReference type="AlphaFoldDB" id="A0A1I5CQ51"/>
<dbReference type="STRING" id="995034.SAMN05216219_2475"/>
<feature type="compositionally biased region" description="Basic residues" evidence="1">
    <location>
        <begin position="62"/>
        <end position="72"/>
    </location>
</feature>
<accession>A0A1I5CQ51</accession>
<keyword evidence="3" id="KW-1185">Reference proteome</keyword>
<gene>
    <name evidence="2" type="ORF">SAMN05216219_2475</name>
</gene>
<evidence type="ECO:0000313" key="3">
    <source>
        <dbReference type="Proteomes" id="UP000198867"/>
    </source>
</evidence>
<feature type="region of interest" description="Disordered" evidence="1">
    <location>
        <begin position="51"/>
        <end position="85"/>
    </location>
</feature>